<protein>
    <submittedName>
        <fullName evidence="3">Uncharacterized protein</fullName>
    </submittedName>
</protein>
<evidence type="ECO:0000313" key="3">
    <source>
        <dbReference type="EMBL" id="QJI03134.1"/>
    </source>
</evidence>
<gene>
    <name evidence="1" type="ORF">MM171A01700_0008</name>
    <name evidence="2" type="ORF">MM171B01089_0007</name>
    <name evidence="3" type="ORF">TM448B04118_0003</name>
</gene>
<sequence length="95" mass="10726">MDIKKDMANVGKMPVDELEIAKLGAVRLGECPGRLDMLEKLVGQPADEYTKPLFEILVALNKEILSLNEEVQQIKHEAGRQSKILQDEIDRRRVG</sequence>
<dbReference type="EMBL" id="MT145061">
    <property type="protein sequence ID" value="QJI03134.1"/>
    <property type="molecule type" value="Genomic_DNA"/>
</dbReference>
<name>A0A6M3Y274_9ZZZZ</name>
<dbReference type="EMBL" id="MT143803">
    <property type="protein sequence ID" value="QJB02722.1"/>
    <property type="molecule type" value="Genomic_DNA"/>
</dbReference>
<evidence type="ECO:0000313" key="2">
    <source>
        <dbReference type="EMBL" id="QJB02722.1"/>
    </source>
</evidence>
<dbReference type="AlphaFoldDB" id="A0A6M3Y274"/>
<evidence type="ECO:0000313" key="1">
    <source>
        <dbReference type="EMBL" id="QJA98573.1"/>
    </source>
</evidence>
<accession>A0A6M3Y274</accession>
<organism evidence="3">
    <name type="scientific">viral metagenome</name>
    <dbReference type="NCBI Taxonomy" id="1070528"/>
    <lineage>
        <taxon>unclassified sequences</taxon>
        <taxon>metagenomes</taxon>
        <taxon>organismal metagenomes</taxon>
    </lineage>
</organism>
<proteinExistence type="predicted"/>
<reference evidence="3" key="1">
    <citation type="submission" date="2020-03" db="EMBL/GenBank/DDBJ databases">
        <title>The deep terrestrial virosphere.</title>
        <authorList>
            <person name="Holmfeldt K."/>
            <person name="Nilsson E."/>
            <person name="Simone D."/>
            <person name="Lopez-Fernandez M."/>
            <person name="Wu X."/>
            <person name="de Brujin I."/>
            <person name="Lundin D."/>
            <person name="Andersson A."/>
            <person name="Bertilsson S."/>
            <person name="Dopson M."/>
        </authorList>
    </citation>
    <scope>NUCLEOTIDE SEQUENCE</scope>
    <source>
        <strain evidence="1">MM171A01700</strain>
        <strain evidence="2">MM171B01089</strain>
        <strain evidence="3">TM448B04118</strain>
    </source>
</reference>
<dbReference type="EMBL" id="MT143591">
    <property type="protein sequence ID" value="QJA98573.1"/>
    <property type="molecule type" value="Genomic_DNA"/>
</dbReference>